<feature type="non-terminal residue" evidence="1">
    <location>
        <position position="1"/>
    </location>
</feature>
<proteinExistence type="predicted"/>
<protein>
    <submittedName>
        <fullName evidence="1">14030_t:CDS:1</fullName>
    </submittedName>
</protein>
<gene>
    <name evidence="1" type="ORF">AMORRO_LOCUS15561</name>
</gene>
<feature type="non-terminal residue" evidence="1">
    <location>
        <position position="60"/>
    </location>
</feature>
<name>A0A9N9IYF9_9GLOM</name>
<dbReference type="Proteomes" id="UP000789342">
    <property type="component" value="Unassembled WGS sequence"/>
</dbReference>
<comment type="caution">
    <text evidence="1">The sequence shown here is derived from an EMBL/GenBank/DDBJ whole genome shotgun (WGS) entry which is preliminary data.</text>
</comment>
<dbReference type="EMBL" id="CAJVPV010037615">
    <property type="protein sequence ID" value="CAG8755298.1"/>
    <property type="molecule type" value="Genomic_DNA"/>
</dbReference>
<sequence length="60" mass="6700">PYNSTNDTCPPPESPSLSSYLRAMEVREREKGNFVYPVIPESLGGDRGTRSFRMKKVGHG</sequence>
<evidence type="ECO:0000313" key="1">
    <source>
        <dbReference type="EMBL" id="CAG8755298.1"/>
    </source>
</evidence>
<dbReference type="AlphaFoldDB" id="A0A9N9IYF9"/>
<reference evidence="1" key="1">
    <citation type="submission" date="2021-06" db="EMBL/GenBank/DDBJ databases">
        <authorList>
            <person name="Kallberg Y."/>
            <person name="Tangrot J."/>
            <person name="Rosling A."/>
        </authorList>
    </citation>
    <scope>NUCLEOTIDE SEQUENCE</scope>
    <source>
        <strain evidence="1">CL551</strain>
    </source>
</reference>
<accession>A0A9N9IYF9</accession>
<organism evidence="1 2">
    <name type="scientific">Acaulospora morrowiae</name>
    <dbReference type="NCBI Taxonomy" id="94023"/>
    <lineage>
        <taxon>Eukaryota</taxon>
        <taxon>Fungi</taxon>
        <taxon>Fungi incertae sedis</taxon>
        <taxon>Mucoromycota</taxon>
        <taxon>Glomeromycotina</taxon>
        <taxon>Glomeromycetes</taxon>
        <taxon>Diversisporales</taxon>
        <taxon>Acaulosporaceae</taxon>
        <taxon>Acaulospora</taxon>
    </lineage>
</organism>
<keyword evidence="2" id="KW-1185">Reference proteome</keyword>
<evidence type="ECO:0000313" key="2">
    <source>
        <dbReference type="Proteomes" id="UP000789342"/>
    </source>
</evidence>